<evidence type="ECO:0000259" key="5">
    <source>
        <dbReference type="Pfam" id="PF17853"/>
    </source>
</evidence>
<dbReference type="Pfam" id="PF17853">
    <property type="entry name" value="GGDEF_2"/>
    <property type="match status" value="1"/>
</dbReference>
<evidence type="ECO:0000256" key="1">
    <source>
        <dbReference type="ARBA" id="ARBA00006754"/>
    </source>
</evidence>
<proteinExistence type="inferred from homology"/>
<organism evidence="6 7">
    <name type="scientific">Phytoactinopolyspora halophila</name>
    <dbReference type="NCBI Taxonomy" id="1981511"/>
    <lineage>
        <taxon>Bacteria</taxon>
        <taxon>Bacillati</taxon>
        <taxon>Actinomycetota</taxon>
        <taxon>Actinomycetes</taxon>
        <taxon>Jiangellales</taxon>
        <taxon>Jiangellaceae</taxon>
        <taxon>Phytoactinopolyspora</taxon>
    </lineage>
</organism>
<protein>
    <submittedName>
        <fullName evidence="6">PucR family transcriptional regulator</fullName>
    </submittedName>
</protein>
<dbReference type="InterPro" id="IPR041522">
    <property type="entry name" value="CdaR_GGDEF"/>
</dbReference>
<evidence type="ECO:0000259" key="4">
    <source>
        <dbReference type="Pfam" id="PF13556"/>
    </source>
</evidence>
<feature type="region of interest" description="Disordered" evidence="2">
    <location>
        <begin position="176"/>
        <end position="207"/>
    </location>
</feature>
<dbReference type="OrthoDB" id="3170447at2"/>
<feature type="domain" description="CdaR GGDEF-like" evidence="5">
    <location>
        <begin position="305"/>
        <end position="424"/>
    </location>
</feature>
<comment type="similarity">
    <text evidence="1">Belongs to the CdaR family.</text>
</comment>
<dbReference type="RefSeq" id="WP_112256599.1">
    <property type="nucleotide sequence ID" value="NZ_QMIG01000001.1"/>
</dbReference>
<sequence length="543" mass="57887">MILRELLDDPGLGLTLLHGTEALDQPVTSAFTTDLRDPRHYVRPGDLVLTGLMWRRTPADSDAFVSAVVDSGAIAIAAGEAALGEVPDDVAAACRHHGVTLFRVPVEVSFGQISDRVSTAREAEQRRALATALGRQRQLLSAVAEGHSLDELLALARDELGVGCHVRTPTGRLVAAAPGAPAPASTGMPAQRSARPDTPGHTGDMPAADVDRLTRTFLTAGRLPVTVSLSDGSSTSIFPVEPRIDARVASWFLVCTGEHEHWPEDVHASLRELASVILLERHRWEERRRSQQRIADDVLAALAEGHTSGAELTVRMADLGIDPAGPFVVAIAAPAGTPARTAAHGSARAALDDAMLHVTDHPISGIRGDRAIAIATGHPAATGTLRTALERLAPAFDRERLLVGVCTAADFETLSGALDGAHHATNVAATWPARVSVVSLDDVASHAALLAALPDSLRRTFATRILQPVFDYDEHHGGELIPTLEAFLDADGSWSSCARRLHVHVNTVRYRLQRIAELTGRDLSRLENRVDVFLALKVARPGS</sequence>
<dbReference type="PANTHER" id="PTHR33744:SF17">
    <property type="entry name" value="CONSERVED PROTEIN"/>
    <property type="match status" value="1"/>
</dbReference>
<dbReference type="InterPro" id="IPR025736">
    <property type="entry name" value="PucR_C-HTH_dom"/>
</dbReference>
<comment type="caution">
    <text evidence="6">The sequence shown here is derived from an EMBL/GenBank/DDBJ whole genome shotgun (WGS) entry which is preliminary data.</text>
</comment>
<dbReference type="Proteomes" id="UP000250462">
    <property type="component" value="Unassembled WGS sequence"/>
</dbReference>
<gene>
    <name evidence="6" type="ORF">DPM12_02230</name>
</gene>
<evidence type="ECO:0000259" key="3">
    <source>
        <dbReference type="Pfam" id="PF07905"/>
    </source>
</evidence>
<dbReference type="Pfam" id="PF13556">
    <property type="entry name" value="HTH_30"/>
    <property type="match status" value="1"/>
</dbReference>
<dbReference type="EMBL" id="QMIG01000001">
    <property type="protein sequence ID" value="RAW18888.1"/>
    <property type="molecule type" value="Genomic_DNA"/>
</dbReference>
<keyword evidence="7" id="KW-1185">Reference proteome</keyword>
<reference evidence="6 7" key="1">
    <citation type="submission" date="2018-06" db="EMBL/GenBank/DDBJ databases">
        <title>Phytoactinopolyspora halophila sp. nov., a novel halophilic actinomycete isolated from a saline soil in China.</title>
        <authorList>
            <person name="Tang S.-K."/>
        </authorList>
    </citation>
    <scope>NUCLEOTIDE SEQUENCE [LARGE SCALE GENOMIC DNA]</scope>
    <source>
        <strain evidence="6 7">YIM 96934</strain>
    </source>
</reference>
<dbReference type="PANTHER" id="PTHR33744">
    <property type="entry name" value="CARBOHYDRATE DIACID REGULATOR"/>
    <property type="match status" value="1"/>
</dbReference>
<feature type="domain" description="Purine catabolism PurC-like" evidence="3">
    <location>
        <begin position="5"/>
        <end position="119"/>
    </location>
</feature>
<dbReference type="AlphaFoldDB" id="A0A329R735"/>
<evidence type="ECO:0000313" key="6">
    <source>
        <dbReference type="EMBL" id="RAW18888.1"/>
    </source>
</evidence>
<dbReference type="InterPro" id="IPR042070">
    <property type="entry name" value="PucR_C-HTH_sf"/>
</dbReference>
<evidence type="ECO:0000313" key="7">
    <source>
        <dbReference type="Proteomes" id="UP000250462"/>
    </source>
</evidence>
<dbReference type="InterPro" id="IPR012914">
    <property type="entry name" value="PucR_dom"/>
</dbReference>
<name>A0A329R735_9ACTN</name>
<dbReference type="Gene3D" id="1.10.10.2840">
    <property type="entry name" value="PucR C-terminal helix-turn-helix domain"/>
    <property type="match status" value="1"/>
</dbReference>
<dbReference type="Pfam" id="PF07905">
    <property type="entry name" value="PucR"/>
    <property type="match status" value="1"/>
</dbReference>
<evidence type="ECO:0000256" key="2">
    <source>
        <dbReference type="SAM" id="MobiDB-lite"/>
    </source>
</evidence>
<feature type="domain" description="PucR C-terminal helix-turn-helix" evidence="4">
    <location>
        <begin position="480"/>
        <end position="538"/>
    </location>
</feature>
<accession>A0A329R735</accession>
<dbReference type="InterPro" id="IPR051448">
    <property type="entry name" value="CdaR-like_regulators"/>
</dbReference>